<protein>
    <submittedName>
        <fullName evidence="1">Helix-turn-helix domain-containing protein</fullName>
    </submittedName>
</protein>
<accession>A0ACC6P684</accession>
<evidence type="ECO:0000313" key="1">
    <source>
        <dbReference type="EMBL" id="MEJ7139369.1"/>
    </source>
</evidence>
<reference evidence="1" key="1">
    <citation type="submission" date="2023-10" db="EMBL/GenBank/DDBJ databases">
        <title>Amphibacter perezi, gen. nov., sp. nov. a novel taxa of the family Comamonadaceae, class Betaproteobacteria isolated from the skin microbiota of Pelophylax perezi from different populations.</title>
        <authorList>
            <person name="Costa S."/>
            <person name="Proenca D.N."/>
            <person name="Lopes I."/>
            <person name="Morais P.V."/>
        </authorList>
    </citation>
    <scope>NUCLEOTIDE SEQUENCE</scope>
    <source>
        <strain evidence="1">SL12-8</strain>
    </source>
</reference>
<organism evidence="1 2">
    <name type="scientific">Amphibiibacter pelophylacis</name>
    <dbReference type="NCBI Taxonomy" id="1799477"/>
    <lineage>
        <taxon>Bacteria</taxon>
        <taxon>Pseudomonadati</taxon>
        <taxon>Pseudomonadota</taxon>
        <taxon>Betaproteobacteria</taxon>
        <taxon>Burkholderiales</taxon>
        <taxon>Sphaerotilaceae</taxon>
        <taxon>Amphibiibacter</taxon>
    </lineage>
</organism>
<name>A0ACC6P684_9BURK</name>
<comment type="caution">
    <text evidence="1">The sequence shown here is derived from an EMBL/GenBank/DDBJ whole genome shotgun (WGS) entry which is preliminary data.</text>
</comment>
<proteinExistence type="predicted"/>
<keyword evidence="2" id="KW-1185">Reference proteome</keyword>
<dbReference type="EMBL" id="JAWDIE010000025">
    <property type="protein sequence ID" value="MEJ7139369.1"/>
    <property type="molecule type" value="Genomic_DNA"/>
</dbReference>
<sequence>METEDHIKTRLGRHYISIWNGCAPSVADAIKEFRERWAPYSVSSRRYSIFDLLGNLIDPAINEYIESLPPKYKNYLNFSTRLIREVGFDVMLLSQRHCLRQFLAIESTLTHNDTQFIATVESLIELIFCCRAKRPKRSKPPGDKQRLLNTQRPQGFCRFCGSLTELASLIKHGNWPQGDQEKLRLSHRYCAEHRPVFSDGTQNPAYRRAMRSIDHFDTELLRLGRQNANLKRLQAQSGNQAVDCYIHSQVTQKFLEIPADLDELRNQARWIADNRLTDRKKIILTMTALGHNQSQVAKALGISRQAISKALATIPDAFRLDETH</sequence>
<evidence type="ECO:0000313" key="2">
    <source>
        <dbReference type="Proteomes" id="UP001364695"/>
    </source>
</evidence>
<dbReference type="Proteomes" id="UP001364695">
    <property type="component" value="Unassembled WGS sequence"/>
</dbReference>
<gene>
    <name evidence="1" type="ORF">RV045_13165</name>
</gene>